<name>A0AAW0DLF1_9AGAR</name>
<evidence type="ECO:0000259" key="12">
    <source>
        <dbReference type="PROSITE" id="PS51384"/>
    </source>
</evidence>
<feature type="domain" description="FAD-binding FR-type" evidence="12">
    <location>
        <begin position="302"/>
        <end position="434"/>
    </location>
</feature>
<proteinExistence type="predicted"/>
<evidence type="ECO:0000256" key="11">
    <source>
        <dbReference type="SAM" id="Phobius"/>
    </source>
</evidence>
<keyword evidence="3 11" id="KW-0812">Transmembrane</keyword>
<dbReference type="Proteomes" id="UP001362999">
    <property type="component" value="Unassembled WGS sequence"/>
</dbReference>
<evidence type="ECO:0000313" key="13">
    <source>
        <dbReference type="EMBL" id="KAK7052471.1"/>
    </source>
</evidence>
<keyword evidence="14" id="KW-1185">Reference proteome</keyword>
<evidence type="ECO:0000256" key="9">
    <source>
        <dbReference type="ARBA" id="ARBA00023065"/>
    </source>
</evidence>
<organism evidence="13 14">
    <name type="scientific">Favolaschia claudopus</name>
    <dbReference type="NCBI Taxonomy" id="2862362"/>
    <lineage>
        <taxon>Eukaryota</taxon>
        <taxon>Fungi</taxon>
        <taxon>Dikarya</taxon>
        <taxon>Basidiomycota</taxon>
        <taxon>Agaricomycotina</taxon>
        <taxon>Agaricomycetes</taxon>
        <taxon>Agaricomycetidae</taxon>
        <taxon>Agaricales</taxon>
        <taxon>Marasmiineae</taxon>
        <taxon>Mycenaceae</taxon>
        <taxon>Favolaschia</taxon>
    </lineage>
</organism>
<dbReference type="Pfam" id="PF08030">
    <property type="entry name" value="NAD_binding_6"/>
    <property type="match status" value="1"/>
</dbReference>
<dbReference type="SUPFAM" id="SSF63380">
    <property type="entry name" value="Riboflavin synthase domain-like"/>
    <property type="match status" value="1"/>
</dbReference>
<evidence type="ECO:0000256" key="10">
    <source>
        <dbReference type="ARBA" id="ARBA00023136"/>
    </source>
</evidence>
<evidence type="ECO:0000256" key="1">
    <source>
        <dbReference type="ARBA" id="ARBA00004141"/>
    </source>
</evidence>
<dbReference type="Pfam" id="PF08022">
    <property type="entry name" value="FAD_binding_8"/>
    <property type="match status" value="1"/>
</dbReference>
<evidence type="ECO:0000256" key="7">
    <source>
        <dbReference type="ARBA" id="ARBA00023002"/>
    </source>
</evidence>
<dbReference type="InterPro" id="IPR050369">
    <property type="entry name" value="RBOH/FRE"/>
</dbReference>
<dbReference type="GO" id="GO:0016175">
    <property type="term" value="F:superoxide-generating NAD(P)H oxidase activity"/>
    <property type="evidence" value="ECO:0007669"/>
    <property type="project" value="TreeGrafter"/>
</dbReference>
<dbReference type="PANTHER" id="PTHR11972:SF153">
    <property type="entry name" value="SUPEROXIDE-GENERATING NADPH OXIDASE HEAVY CHAIN SUBUNIT A"/>
    <property type="match status" value="1"/>
</dbReference>
<gene>
    <name evidence="13" type="ORF">R3P38DRAFT_3306185</name>
</gene>
<feature type="transmembrane region" description="Helical" evidence="11">
    <location>
        <begin position="254"/>
        <end position="273"/>
    </location>
</feature>
<feature type="transmembrane region" description="Helical" evidence="11">
    <location>
        <begin position="163"/>
        <end position="183"/>
    </location>
</feature>
<evidence type="ECO:0000256" key="8">
    <source>
        <dbReference type="ARBA" id="ARBA00023004"/>
    </source>
</evidence>
<dbReference type="SFLD" id="SFLDS00052">
    <property type="entry name" value="Ferric_Reductase_Domain"/>
    <property type="match status" value="1"/>
</dbReference>
<evidence type="ECO:0000256" key="5">
    <source>
        <dbReference type="ARBA" id="ARBA00022982"/>
    </source>
</evidence>
<dbReference type="Gene3D" id="3.40.50.80">
    <property type="entry name" value="Nucleotide-binding domain of ferredoxin-NADP reductase (FNR) module"/>
    <property type="match status" value="1"/>
</dbReference>
<dbReference type="InterPro" id="IPR000778">
    <property type="entry name" value="Cyt_b245_heavy_chain"/>
</dbReference>
<keyword evidence="5" id="KW-0249">Electron transport</keyword>
<dbReference type="FunFam" id="3.40.50.80:FF:000004">
    <property type="entry name" value="NADPH oxidase isoform 2"/>
    <property type="match status" value="1"/>
</dbReference>
<dbReference type="InterPro" id="IPR039261">
    <property type="entry name" value="FNR_nucleotide-bd"/>
</dbReference>
<feature type="transmembrane region" description="Helical" evidence="11">
    <location>
        <begin position="122"/>
        <end position="143"/>
    </location>
</feature>
<dbReference type="SFLD" id="SFLDG01169">
    <property type="entry name" value="NADPH_oxidase_subgroup_(NOX)"/>
    <property type="match status" value="1"/>
</dbReference>
<keyword evidence="9" id="KW-0813">Transport</keyword>
<dbReference type="Pfam" id="PF01794">
    <property type="entry name" value="Ferric_reduct"/>
    <property type="match status" value="1"/>
</dbReference>
<evidence type="ECO:0000256" key="6">
    <source>
        <dbReference type="ARBA" id="ARBA00022989"/>
    </source>
</evidence>
<sequence length="613" mass="69825">MANKRSSGLDFSDGNPTLNAYTTDAPATAFDQRNKAERARIQGLMYTTKPQGQLRHDPTRPKKLKERFSLWLINEGRQRIFFATFILLHLLVAALGLVHYGLKDNLVTARQTYGVTFTIARAAALVLHVDVIFILLPVCRNFVSILRRTPLGDVIPFDKGIKLHMATGWAIIVGSIVHTLAHIVNLVRLTMADDSARTTGQRIAFFIKANFVIGPLITGWLMWICLGVMAYFAVEKRRNAKNGGYERFWYTHHLFIPFFILWQLHGMFCMIQPDRPPYCSWNSIGVFWRYWIVGGVIWIIERILREVRSRHITYISKVIQHPSDIMELQIKEKMQGLRAGQYIFLNCPELSFWQWHAFTITSAPEEDYISVHIRIVGDFTQALARAVGCDFESVRASQTPIAEGKVVTTATNPKINRVLPRVMIDGPFGSASEDVFNYETIFLVGAGIGVTPFASILKSIWYRMNNLSHGKRTRLSKVYFTWVIRDFNQAEWFHSLLHALEEQDSQNKIEINIYLTGGIQEDDINNIVVQDVGAEKDAVTTLRAPTHYGRPNWDRTFTSLGQKHSESDIGVFYCGPQQLASTLRYMSNKHSDARGARFFFGKGSCHRSALFHG</sequence>
<feature type="transmembrane region" description="Helical" evidence="11">
    <location>
        <begin position="285"/>
        <end position="304"/>
    </location>
</feature>
<dbReference type="InterPro" id="IPR013130">
    <property type="entry name" value="Fe3_Rdtase_TM_dom"/>
</dbReference>
<accession>A0AAW0DLF1</accession>
<dbReference type="AlphaFoldDB" id="A0AAW0DLF1"/>
<evidence type="ECO:0000256" key="4">
    <source>
        <dbReference type="ARBA" id="ARBA00022723"/>
    </source>
</evidence>
<dbReference type="PRINTS" id="PR00466">
    <property type="entry name" value="GP91PHOX"/>
</dbReference>
<evidence type="ECO:0000256" key="3">
    <source>
        <dbReference type="ARBA" id="ARBA00022692"/>
    </source>
</evidence>
<dbReference type="GO" id="GO:0006952">
    <property type="term" value="P:defense response"/>
    <property type="evidence" value="ECO:0007669"/>
    <property type="project" value="TreeGrafter"/>
</dbReference>
<keyword evidence="2" id="KW-0349">Heme</keyword>
<keyword evidence="7" id="KW-0560">Oxidoreductase</keyword>
<dbReference type="GO" id="GO:0042554">
    <property type="term" value="P:superoxide anion generation"/>
    <property type="evidence" value="ECO:0007669"/>
    <property type="project" value="TreeGrafter"/>
</dbReference>
<comment type="caution">
    <text evidence="13">The sequence shown here is derived from an EMBL/GenBank/DDBJ whole genome shotgun (WGS) entry which is preliminary data.</text>
</comment>
<comment type="subcellular location">
    <subcellularLocation>
        <location evidence="1">Membrane</location>
        <topology evidence="1">Multi-pass membrane protein</topology>
    </subcellularLocation>
</comment>
<dbReference type="GO" id="GO:0043020">
    <property type="term" value="C:NADPH oxidase complex"/>
    <property type="evidence" value="ECO:0007669"/>
    <property type="project" value="TreeGrafter"/>
</dbReference>
<dbReference type="CDD" id="cd06186">
    <property type="entry name" value="NOX_Duox_like_FAD_NADP"/>
    <property type="match status" value="1"/>
</dbReference>
<keyword evidence="10 11" id="KW-0472">Membrane</keyword>
<dbReference type="GO" id="GO:0006811">
    <property type="term" value="P:monoatomic ion transport"/>
    <property type="evidence" value="ECO:0007669"/>
    <property type="project" value="UniProtKB-KW"/>
</dbReference>
<dbReference type="InterPro" id="IPR017938">
    <property type="entry name" value="Riboflavin_synthase-like_b-brl"/>
</dbReference>
<keyword evidence="8" id="KW-0408">Iron</keyword>
<dbReference type="Gene3D" id="2.40.30.10">
    <property type="entry name" value="Translation factors"/>
    <property type="match status" value="1"/>
</dbReference>
<dbReference type="SFLD" id="SFLDG01168">
    <property type="entry name" value="Ferric_reductase_subgroup_(FRE"/>
    <property type="match status" value="1"/>
</dbReference>
<feature type="transmembrane region" description="Helical" evidence="11">
    <location>
        <begin position="203"/>
        <end position="234"/>
    </location>
</feature>
<dbReference type="PANTHER" id="PTHR11972">
    <property type="entry name" value="NADPH OXIDASE"/>
    <property type="match status" value="1"/>
</dbReference>
<dbReference type="InterPro" id="IPR013121">
    <property type="entry name" value="Fe_red_NAD-bd_6"/>
</dbReference>
<keyword evidence="9" id="KW-0406">Ion transport</keyword>
<dbReference type="SUPFAM" id="SSF52343">
    <property type="entry name" value="Ferredoxin reductase-like, C-terminal NADP-linked domain"/>
    <property type="match status" value="1"/>
</dbReference>
<dbReference type="InterPro" id="IPR017927">
    <property type="entry name" value="FAD-bd_FR_type"/>
</dbReference>
<feature type="transmembrane region" description="Helical" evidence="11">
    <location>
        <begin position="80"/>
        <end position="102"/>
    </location>
</feature>
<keyword evidence="4" id="KW-0479">Metal-binding</keyword>
<dbReference type="EMBL" id="JAWWNJ010000007">
    <property type="protein sequence ID" value="KAK7052471.1"/>
    <property type="molecule type" value="Genomic_DNA"/>
</dbReference>
<dbReference type="PROSITE" id="PS51384">
    <property type="entry name" value="FAD_FR"/>
    <property type="match status" value="1"/>
</dbReference>
<evidence type="ECO:0000256" key="2">
    <source>
        <dbReference type="ARBA" id="ARBA00022617"/>
    </source>
</evidence>
<keyword evidence="6 11" id="KW-1133">Transmembrane helix</keyword>
<dbReference type="InterPro" id="IPR013112">
    <property type="entry name" value="FAD-bd_8"/>
</dbReference>
<dbReference type="GO" id="GO:0046872">
    <property type="term" value="F:metal ion binding"/>
    <property type="evidence" value="ECO:0007669"/>
    <property type="project" value="UniProtKB-KW"/>
</dbReference>
<protein>
    <submittedName>
        <fullName evidence="13">FAD-binding FR-type domain-containing protein</fullName>
    </submittedName>
</protein>
<evidence type="ECO:0000313" key="14">
    <source>
        <dbReference type="Proteomes" id="UP001362999"/>
    </source>
</evidence>
<reference evidence="13 14" key="1">
    <citation type="journal article" date="2024" name="J Genomics">
        <title>Draft genome sequencing and assembly of Favolaschia claudopus CIRM-BRFM 2984 isolated from oak limbs.</title>
        <authorList>
            <person name="Navarro D."/>
            <person name="Drula E."/>
            <person name="Chaduli D."/>
            <person name="Cazenave R."/>
            <person name="Ahrendt S."/>
            <person name="Wang J."/>
            <person name="Lipzen A."/>
            <person name="Daum C."/>
            <person name="Barry K."/>
            <person name="Grigoriev I.V."/>
            <person name="Favel A."/>
            <person name="Rosso M.N."/>
            <person name="Martin F."/>
        </authorList>
    </citation>
    <scope>NUCLEOTIDE SEQUENCE [LARGE SCALE GENOMIC DNA]</scope>
    <source>
        <strain evidence="13 14">CIRM-BRFM 2984</strain>
    </source>
</reference>